<feature type="domain" description="SAC3/GANP/THP3 conserved" evidence="1">
    <location>
        <begin position="43"/>
        <end position="123"/>
    </location>
</feature>
<dbReference type="OrthoDB" id="264795at2759"/>
<dbReference type="EMBL" id="BDIP01006131">
    <property type="protein sequence ID" value="GIQ90400.1"/>
    <property type="molecule type" value="Genomic_DNA"/>
</dbReference>
<proteinExistence type="predicted"/>
<dbReference type="Pfam" id="PF03399">
    <property type="entry name" value="SAC3_GANP"/>
    <property type="match status" value="1"/>
</dbReference>
<keyword evidence="3" id="KW-1185">Reference proteome</keyword>
<organism evidence="2 3">
    <name type="scientific">Kipferlia bialata</name>
    <dbReference type="NCBI Taxonomy" id="797122"/>
    <lineage>
        <taxon>Eukaryota</taxon>
        <taxon>Metamonada</taxon>
        <taxon>Carpediemonas-like organisms</taxon>
        <taxon>Kipferlia</taxon>
    </lineage>
</organism>
<dbReference type="Gene3D" id="1.25.40.990">
    <property type="match status" value="1"/>
</dbReference>
<evidence type="ECO:0000259" key="1">
    <source>
        <dbReference type="Pfam" id="PF03399"/>
    </source>
</evidence>
<protein>
    <submittedName>
        <fullName evidence="2">SAC3/GANP/THP3 protein</fullName>
    </submittedName>
</protein>
<name>A0A9K3D9Z8_9EUKA</name>
<dbReference type="InterPro" id="IPR005062">
    <property type="entry name" value="SAC3/GANP/THP3_conserved"/>
</dbReference>
<dbReference type="AlphaFoldDB" id="A0A9K3D9Z8"/>
<gene>
    <name evidence="2" type="ORF">KIPB_013182</name>
</gene>
<sequence>GKNNPCPAPNLARCITNFQRSDTETACVAGEGERDALTGTNVKEGENAKEIRPPTVLFRAMGYLLREILLLSEAPGGEVEDALCFPLEEVYSFMQDRFRAIKQEYIKQIHSLDLLALSMTEMMV</sequence>
<evidence type="ECO:0000313" key="3">
    <source>
        <dbReference type="Proteomes" id="UP000265618"/>
    </source>
</evidence>
<reference evidence="2 3" key="1">
    <citation type="journal article" date="2018" name="PLoS ONE">
        <title>The draft genome of Kipferlia bialata reveals reductive genome evolution in fornicate parasites.</title>
        <authorList>
            <person name="Tanifuji G."/>
            <person name="Takabayashi S."/>
            <person name="Kume K."/>
            <person name="Takagi M."/>
            <person name="Nakayama T."/>
            <person name="Kamikawa R."/>
            <person name="Inagaki Y."/>
            <person name="Hashimoto T."/>
        </authorList>
    </citation>
    <scope>NUCLEOTIDE SEQUENCE [LARGE SCALE GENOMIC DNA]</scope>
    <source>
        <strain evidence="2">NY0173</strain>
    </source>
</reference>
<accession>A0A9K3D9Z8</accession>
<dbReference type="Proteomes" id="UP000265618">
    <property type="component" value="Unassembled WGS sequence"/>
</dbReference>
<comment type="caution">
    <text evidence="2">The sequence shown here is derived from an EMBL/GenBank/DDBJ whole genome shotgun (WGS) entry which is preliminary data.</text>
</comment>
<feature type="non-terminal residue" evidence="2">
    <location>
        <position position="1"/>
    </location>
</feature>
<feature type="non-terminal residue" evidence="2">
    <location>
        <position position="124"/>
    </location>
</feature>
<evidence type="ECO:0000313" key="2">
    <source>
        <dbReference type="EMBL" id="GIQ90400.1"/>
    </source>
</evidence>